<accession>A0A644XIU7</accession>
<dbReference type="EMBL" id="VSSQ01002486">
    <property type="protein sequence ID" value="MPM15701.1"/>
    <property type="molecule type" value="Genomic_DNA"/>
</dbReference>
<comment type="caution">
    <text evidence="1">The sequence shown here is derived from an EMBL/GenBank/DDBJ whole genome shotgun (WGS) entry which is preliminary data.</text>
</comment>
<protein>
    <submittedName>
        <fullName evidence="1">Uncharacterized protein</fullName>
    </submittedName>
</protein>
<proteinExistence type="predicted"/>
<name>A0A644XIU7_9ZZZZ</name>
<evidence type="ECO:0000313" key="1">
    <source>
        <dbReference type="EMBL" id="MPM15701.1"/>
    </source>
</evidence>
<reference evidence="1" key="1">
    <citation type="submission" date="2019-08" db="EMBL/GenBank/DDBJ databases">
        <authorList>
            <person name="Kucharzyk K."/>
            <person name="Murdoch R.W."/>
            <person name="Higgins S."/>
            <person name="Loffler F."/>
        </authorList>
    </citation>
    <scope>NUCLEOTIDE SEQUENCE</scope>
</reference>
<sequence length="99" mass="11335">MLRRPVKIQIVPRIVAVHKQNARSALGRLGRALNGGWVWGCEYVSACSRVRQIFSQEKAEHRFMTGPAADHQRRFPVRYDLLNQAVYALNRFKVLAECG</sequence>
<organism evidence="1">
    <name type="scientific">bioreactor metagenome</name>
    <dbReference type="NCBI Taxonomy" id="1076179"/>
    <lineage>
        <taxon>unclassified sequences</taxon>
        <taxon>metagenomes</taxon>
        <taxon>ecological metagenomes</taxon>
    </lineage>
</organism>
<gene>
    <name evidence="1" type="ORF">SDC9_62072</name>
</gene>
<dbReference type="AlphaFoldDB" id="A0A644XIU7"/>